<evidence type="ECO:0000313" key="4">
    <source>
        <dbReference type="EMBL" id="TFJ91850.1"/>
    </source>
</evidence>
<name>A0A4Y9AAC7_9BACI</name>
<dbReference type="Pfam" id="PF00005">
    <property type="entry name" value="ABC_tran"/>
    <property type="match status" value="1"/>
</dbReference>
<dbReference type="PANTHER" id="PTHR43582">
    <property type="entry name" value="LINEARMYCIN RESISTANCE ATP-BINDING PROTEIN LNRL"/>
    <property type="match status" value="1"/>
</dbReference>
<dbReference type="GO" id="GO:0005524">
    <property type="term" value="F:ATP binding"/>
    <property type="evidence" value="ECO:0007669"/>
    <property type="project" value="UniProtKB-KW"/>
</dbReference>
<reference evidence="4 5" key="1">
    <citation type="submission" date="2019-03" db="EMBL/GenBank/DDBJ databases">
        <title>Genome sequence of Lentibacillus salicampi ATCC BAA-719.</title>
        <authorList>
            <person name="Maclea K.S."/>
            <person name="Simoes Junior M."/>
        </authorList>
    </citation>
    <scope>NUCLEOTIDE SEQUENCE [LARGE SCALE GENOMIC DNA]</scope>
    <source>
        <strain evidence="4 5">ATCC BAA-719</strain>
    </source>
</reference>
<accession>A0A4Y9AAC7</accession>
<dbReference type="OrthoDB" id="9804819at2"/>
<dbReference type="SMART" id="SM00382">
    <property type="entry name" value="AAA"/>
    <property type="match status" value="1"/>
</dbReference>
<dbReference type="InterPro" id="IPR003593">
    <property type="entry name" value="AAA+_ATPase"/>
</dbReference>
<dbReference type="EMBL" id="SRHY01000037">
    <property type="protein sequence ID" value="TFJ91850.1"/>
    <property type="molecule type" value="Genomic_DNA"/>
</dbReference>
<dbReference type="SUPFAM" id="SSF52540">
    <property type="entry name" value="P-loop containing nucleoside triphosphate hydrolases"/>
    <property type="match status" value="1"/>
</dbReference>
<dbReference type="AlphaFoldDB" id="A0A4Y9AAC7"/>
<keyword evidence="5" id="KW-1185">Reference proteome</keyword>
<dbReference type="RefSeq" id="WP_135111082.1">
    <property type="nucleotide sequence ID" value="NZ_SRHY01000037.1"/>
</dbReference>
<feature type="domain" description="ABC transporter" evidence="3">
    <location>
        <begin position="2"/>
        <end position="223"/>
    </location>
</feature>
<dbReference type="InterPro" id="IPR017871">
    <property type="entry name" value="ABC_transporter-like_CS"/>
</dbReference>
<dbReference type="InterPro" id="IPR027417">
    <property type="entry name" value="P-loop_NTPase"/>
</dbReference>
<proteinExistence type="predicted"/>
<keyword evidence="1" id="KW-0547">Nucleotide-binding</keyword>
<dbReference type="Proteomes" id="UP000298484">
    <property type="component" value="Unassembled WGS sequence"/>
</dbReference>
<comment type="caution">
    <text evidence="4">The sequence shown here is derived from an EMBL/GenBank/DDBJ whole genome shotgun (WGS) entry which is preliminary data.</text>
</comment>
<gene>
    <name evidence="4" type="ORF">E4U82_15480</name>
</gene>
<evidence type="ECO:0000256" key="1">
    <source>
        <dbReference type="ARBA" id="ARBA00022741"/>
    </source>
</evidence>
<sequence>MLTINNIDKYYADDQALSNVSLNIPAGTCYGLVGPNGAGKSTLIKIIASVIKDFDGEVHFSHNKLRIGYVPQEIALEETVSARDNLNFFGKLYGLLGTALKRRTDEVLSEVGLTERGKDKVQTFSGGMKRRLNIGCAIMHKPNLIIMDEPTVGIDPQSRRYIFQMIEQFKQGGRTIIYASHYMEEIEQLCNEAAFMDQGKIVKNGSIDRLLQKHAVPSVYVKGENCLPEGIGQCGSVMNMSGGHLITTNDPLEAMENILTFCRKSNLEPDRLELVKPRLEDVFFSLTGSQLRD</sequence>
<evidence type="ECO:0000259" key="3">
    <source>
        <dbReference type="PROSITE" id="PS50893"/>
    </source>
</evidence>
<dbReference type="PROSITE" id="PS00211">
    <property type="entry name" value="ABC_TRANSPORTER_1"/>
    <property type="match status" value="1"/>
</dbReference>
<dbReference type="InterPro" id="IPR003439">
    <property type="entry name" value="ABC_transporter-like_ATP-bd"/>
</dbReference>
<evidence type="ECO:0000313" key="5">
    <source>
        <dbReference type="Proteomes" id="UP000298484"/>
    </source>
</evidence>
<protein>
    <submittedName>
        <fullName evidence="4">ABC transporter ATP-binding protein</fullName>
    </submittedName>
</protein>
<organism evidence="4 5">
    <name type="scientific">Lentibacillus salicampi</name>
    <dbReference type="NCBI Taxonomy" id="175306"/>
    <lineage>
        <taxon>Bacteria</taxon>
        <taxon>Bacillati</taxon>
        <taxon>Bacillota</taxon>
        <taxon>Bacilli</taxon>
        <taxon>Bacillales</taxon>
        <taxon>Bacillaceae</taxon>
        <taxon>Lentibacillus</taxon>
    </lineage>
</organism>
<dbReference type="GO" id="GO:0016887">
    <property type="term" value="F:ATP hydrolysis activity"/>
    <property type="evidence" value="ECO:0007669"/>
    <property type="project" value="InterPro"/>
</dbReference>
<dbReference type="PANTHER" id="PTHR43582:SF2">
    <property type="entry name" value="LINEARMYCIN RESISTANCE ATP-BINDING PROTEIN LNRL"/>
    <property type="match status" value="1"/>
</dbReference>
<dbReference type="PROSITE" id="PS50893">
    <property type="entry name" value="ABC_TRANSPORTER_2"/>
    <property type="match status" value="1"/>
</dbReference>
<keyword evidence="2 4" id="KW-0067">ATP-binding</keyword>
<evidence type="ECO:0000256" key="2">
    <source>
        <dbReference type="ARBA" id="ARBA00022840"/>
    </source>
</evidence>
<dbReference type="Gene3D" id="3.40.50.300">
    <property type="entry name" value="P-loop containing nucleotide triphosphate hydrolases"/>
    <property type="match status" value="1"/>
</dbReference>